<reference evidence="1 2" key="1">
    <citation type="submission" date="2017-02" db="EMBL/GenBank/DDBJ databases">
        <title>Whole genome sequencing of Metallibacterium scheffleri DSM 24874 (T).</title>
        <authorList>
            <person name="Kumar S."/>
            <person name="Patil P."/>
            <person name="Patil P.B."/>
        </authorList>
    </citation>
    <scope>NUCLEOTIDE SEQUENCE [LARGE SCALE GENOMIC DNA]</scope>
    <source>
        <strain evidence="1 2">DSM 24874</strain>
    </source>
</reference>
<evidence type="ECO:0000313" key="2">
    <source>
        <dbReference type="Proteomes" id="UP000307749"/>
    </source>
</evidence>
<dbReference type="RefSeq" id="WP_081130378.1">
    <property type="nucleotide sequence ID" value="NZ_LDOS01000005.1"/>
</dbReference>
<comment type="caution">
    <text evidence="1">The sequence shown here is derived from an EMBL/GenBank/DDBJ whole genome shotgun (WGS) entry which is preliminary data.</text>
</comment>
<gene>
    <name evidence="1" type="ORF">B1806_02530</name>
</gene>
<accession>A0A4S3KRK6</accession>
<organism evidence="1 2">
    <name type="scientific">Metallibacterium scheffleri</name>
    <dbReference type="NCBI Taxonomy" id="993689"/>
    <lineage>
        <taxon>Bacteria</taxon>
        <taxon>Pseudomonadati</taxon>
        <taxon>Pseudomonadota</taxon>
        <taxon>Gammaproteobacteria</taxon>
        <taxon>Lysobacterales</taxon>
        <taxon>Rhodanobacteraceae</taxon>
        <taxon>Metallibacterium</taxon>
    </lineage>
</organism>
<name>A0A4S3KRK6_9GAMM</name>
<dbReference type="OrthoDB" id="9554501at2"/>
<keyword evidence="2" id="KW-1185">Reference proteome</keyword>
<dbReference type="STRING" id="993689.GCA_002077135_00348"/>
<evidence type="ECO:0000313" key="1">
    <source>
        <dbReference type="EMBL" id="THD11630.1"/>
    </source>
</evidence>
<dbReference type="EMBL" id="MWQO01000008">
    <property type="protein sequence ID" value="THD11630.1"/>
    <property type="molecule type" value="Genomic_DNA"/>
</dbReference>
<protein>
    <submittedName>
        <fullName evidence="1">Uncharacterized protein</fullName>
    </submittedName>
</protein>
<proteinExistence type="predicted"/>
<dbReference type="Proteomes" id="UP000307749">
    <property type="component" value="Unassembled WGS sequence"/>
</dbReference>
<dbReference type="AlphaFoldDB" id="A0A4S3KRK6"/>
<sequence>MKYMVYDNEGATLDRYTIFPRDKEWDAQARKITPHRYLRPCLSLSGHPVPWHPQGVSQFTTGAPGSHLGKQIKLHDLPVDIRAHALKRLAPEVKHEC</sequence>